<name>A0A191WEF8_9MICO</name>
<keyword evidence="3" id="KW-1185">Reference proteome</keyword>
<dbReference type="Proteomes" id="UP000078437">
    <property type="component" value="Chromosome"/>
</dbReference>
<sequence>MFWMLMDLVSIVGGVGFVAAMVVCSAAASRVFGLEQRAGLMERRDPGLAEALRRADSLSSLAHSGVYGLDGISAVCTPSRRSGLDMARVRASDSDLRVEPPEEALPPMPKTVLALASGSHLAPRVRPRHPMPERHPTTEPQREPVRESARDPQEAGAANSPGHQATASG</sequence>
<evidence type="ECO:0000313" key="3">
    <source>
        <dbReference type="Proteomes" id="UP000078437"/>
    </source>
</evidence>
<feature type="region of interest" description="Disordered" evidence="1">
    <location>
        <begin position="118"/>
        <end position="169"/>
    </location>
</feature>
<reference evidence="3" key="2">
    <citation type="submission" date="2016-01" db="EMBL/GenBank/DDBJ databases">
        <title>Complete genome sequence of Agromyces aureus AR33T and comparison with related organisms.</title>
        <authorList>
            <person name="Corretto E."/>
            <person name="Antonielli L."/>
            <person name="Sessitsch A."/>
            <person name="Brader G."/>
        </authorList>
    </citation>
    <scope>NUCLEOTIDE SEQUENCE [LARGE SCALE GENOMIC DNA]</scope>
    <source>
        <strain evidence="3">AR33</strain>
    </source>
</reference>
<dbReference type="STRING" id="453304.ATC03_07310"/>
<organism evidence="2 3">
    <name type="scientific">Agromyces aureus</name>
    <dbReference type="NCBI Taxonomy" id="453304"/>
    <lineage>
        <taxon>Bacteria</taxon>
        <taxon>Bacillati</taxon>
        <taxon>Actinomycetota</taxon>
        <taxon>Actinomycetes</taxon>
        <taxon>Micrococcales</taxon>
        <taxon>Microbacteriaceae</taxon>
        <taxon>Agromyces</taxon>
    </lineage>
</organism>
<protein>
    <submittedName>
        <fullName evidence="2">Uncharacterized protein</fullName>
    </submittedName>
</protein>
<gene>
    <name evidence="2" type="ORF">ATC03_07310</name>
</gene>
<feature type="compositionally biased region" description="Basic and acidic residues" evidence="1">
    <location>
        <begin position="130"/>
        <end position="153"/>
    </location>
</feature>
<proteinExistence type="predicted"/>
<dbReference type="KEGG" id="agy:ATC03_07310"/>
<dbReference type="EMBL" id="CP013979">
    <property type="protein sequence ID" value="ANJ26554.1"/>
    <property type="molecule type" value="Genomic_DNA"/>
</dbReference>
<evidence type="ECO:0000256" key="1">
    <source>
        <dbReference type="SAM" id="MobiDB-lite"/>
    </source>
</evidence>
<accession>A0A191WEF8</accession>
<reference evidence="2 3" key="1">
    <citation type="journal article" date="2016" name="Int. J. Syst. Evol. Microbiol.">
        <title>Agromyces aureus sp. nov., isolated from the rhizosphere of Salix caprea L. grown in a heavy-metal-contaminated soil.</title>
        <authorList>
            <person name="Corretto E."/>
            <person name="Antonielli L."/>
            <person name="Sessitsch A."/>
            <person name="Compant S."/>
            <person name="Gorfer M."/>
            <person name="Kuffner M."/>
            <person name="Brader G."/>
        </authorList>
    </citation>
    <scope>NUCLEOTIDE SEQUENCE [LARGE SCALE GENOMIC DNA]</scope>
    <source>
        <strain evidence="2 3">AR33</strain>
    </source>
</reference>
<dbReference type="AlphaFoldDB" id="A0A191WEF8"/>
<evidence type="ECO:0000313" key="2">
    <source>
        <dbReference type="EMBL" id="ANJ26554.1"/>
    </source>
</evidence>